<evidence type="ECO:0000313" key="1">
    <source>
        <dbReference type="EMBL" id="GHI14979.1"/>
    </source>
</evidence>
<evidence type="ECO:0000313" key="2">
    <source>
        <dbReference type="Proteomes" id="UP000660554"/>
    </source>
</evidence>
<proteinExistence type="predicted"/>
<sequence>MSGRQSTSTGRAPIRATAPAVAMKVLAGSNHLVAHADPARAQRQFEGVGAVGDPHAVPDPGEVGVLALEGADLRAPDEGGVGEHPVETGP</sequence>
<dbReference type="EMBL" id="BNDV01000009">
    <property type="protein sequence ID" value="GHI14979.1"/>
    <property type="molecule type" value="Genomic_DNA"/>
</dbReference>
<name>A0ABQ3NQB4_STRVG</name>
<keyword evidence="2" id="KW-1185">Reference proteome</keyword>
<organism evidence="1 2">
    <name type="scientific">Streptomyces virginiae</name>
    <name type="common">Streptomyces cinnamonensis</name>
    <dbReference type="NCBI Taxonomy" id="1961"/>
    <lineage>
        <taxon>Bacteria</taxon>
        <taxon>Bacillati</taxon>
        <taxon>Actinomycetota</taxon>
        <taxon>Actinomycetes</taxon>
        <taxon>Kitasatosporales</taxon>
        <taxon>Streptomycetaceae</taxon>
        <taxon>Streptomyces</taxon>
    </lineage>
</organism>
<gene>
    <name evidence="1" type="ORF">Scinn_44420</name>
</gene>
<comment type="caution">
    <text evidence="1">The sequence shown here is derived from an EMBL/GenBank/DDBJ whole genome shotgun (WGS) entry which is preliminary data.</text>
</comment>
<dbReference type="Proteomes" id="UP000660554">
    <property type="component" value="Unassembled WGS sequence"/>
</dbReference>
<reference evidence="2" key="1">
    <citation type="submission" date="2020-09" db="EMBL/GenBank/DDBJ databases">
        <title>Whole genome shotgun sequence of Streptomyces cinnamonensis NBRC 15873.</title>
        <authorList>
            <person name="Komaki H."/>
            <person name="Tamura T."/>
        </authorList>
    </citation>
    <scope>NUCLEOTIDE SEQUENCE [LARGE SCALE GENOMIC DNA]</scope>
    <source>
        <strain evidence="2">NBRC 15873</strain>
    </source>
</reference>
<accession>A0ABQ3NQB4</accession>
<protein>
    <submittedName>
        <fullName evidence="1">Uncharacterized protein</fullName>
    </submittedName>
</protein>